<proteinExistence type="inferred from homology"/>
<evidence type="ECO:0000256" key="3">
    <source>
        <dbReference type="ARBA" id="ARBA00011270"/>
    </source>
</evidence>
<dbReference type="GO" id="GO:0005829">
    <property type="term" value="C:cytosol"/>
    <property type="evidence" value="ECO:0007669"/>
    <property type="project" value="TreeGrafter"/>
</dbReference>
<dbReference type="NCBIfam" id="TIGR00262">
    <property type="entry name" value="trpA"/>
    <property type="match status" value="1"/>
</dbReference>
<dbReference type="HAMAP" id="MF_00131">
    <property type="entry name" value="Trp_synth_alpha"/>
    <property type="match status" value="1"/>
</dbReference>
<comment type="caution">
    <text evidence="10">The sequence shown here is derived from an EMBL/GenBank/DDBJ whole genome shotgun (WGS) entry which is preliminary data.</text>
</comment>
<keyword evidence="6" id="KW-0822">Tryptophan biosynthesis</keyword>
<accession>T1C2Y4</accession>
<keyword evidence="7" id="KW-0057">Aromatic amino acid biosynthesis</keyword>
<evidence type="ECO:0000256" key="6">
    <source>
        <dbReference type="ARBA" id="ARBA00022822"/>
    </source>
</evidence>
<dbReference type="CDD" id="cd04724">
    <property type="entry name" value="Tryptophan_synthase_alpha"/>
    <property type="match status" value="1"/>
</dbReference>
<sequence length="259" mass="27589">MNRYPALFSRLRKTGRAAFVPFAVLGYPSPQTSLEWIRPLLELADALELGLPFSDPIADGPLIQAASHTALAAGACRASNLAIVAAIRAEYPDLPIGLLVYANLIYRTGLDTFYTTVREAGVDSVLVADVPVSEIEPFATAACARGIDPILIAPPNAPDPALEQIARTSRGYTYVVSRSGITGTETVAGRPSIELLTRLRNLGAPPPLVGFGISNPSDIRRMLQAGADGVIVGSSLIEKASLSEPLGPYLRELWQATRR</sequence>
<dbReference type="PANTHER" id="PTHR43406:SF1">
    <property type="entry name" value="TRYPTOPHAN SYNTHASE ALPHA CHAIN, CHLOROPLASTIC"/>
    <property type="match status" value="1"/>
</dbReference>
<evidence type="ECO:0000256" key="5">
    <source>
        <dbReference type="ARBA" id="ARBA00022605"/>
    </source>
</evidence>
<dbReference type="InterPro" id="IPR002028">
    <property type="entry name" value="Trp_synthase_suA"/>
</dbReference>
<dbReference type="SUPFAM" id="SSF51366">
    <property type="entry name" value="Ribulose-phoshate binding barrel"/>
    <property type="match status" value="1"/>
</dbReference>
<dbReference type="AlphaFoldDB" id="T1C2Y4"/>
<gene>
    <name evidence="10" type="ORF">B1B_02236</name>
</gene>
<dbReference type="UniPathway" id="UPA00035">
    <property type="reaction ID" value="UER00044"/>
</dbReference>
<name>T1C2Y4_9ZZZZ</name>
<reference evidence="10" key="2">
    <citation type="journal article" date="2014" name="ISME J.">
        <title>Microbial stratification in low pH oxic and suboxic macroscopic growths along an acid mine drainage.</title>
        <authorList>
            <person name="Mendez-Garcia C."/>
            <person name="Mesa V."/>
            <person name="Sprenger R.R."/>
            <person name="Richter M."/>
            <person name="Diez M.S."/>
            <person name="Solano J."/>
            <person name="Bargiela R."/>
            <person name="Golyshina O.V."/>
            <person name="Manteca A."/>
            <person name="Ramos J.L."/>
            <person name="Gallego J.R."/>
            <person name="Llorente I."/>
            <person name="Martins Dos Santos V.A."/>
            <person name="Jensen O.N."/>
            <person name="Pelaez A.I."/>
            <person name="Sanchez J."/>
            <person name="Ferrer M."/>
        </authorList>
    </citation>
    <scope>NUCLEOTIDE SEQUENCE</scope>
</reference>
<comment type="function">
    <text evidence="1">The alpha subunit is responsible for the aldol cleavage of indoleglycerol phosphate to indole and glyceraldehyde 3-phosphate.</text>
</comment>
<dbReference type="FunFam" id="3.20.20.70:FF:000037">
    <property type="entry name" value="Tryptophan synthase alpha chain"/>
    <property type="match status" value="1"/>
</dbReference>
<keyword evidence="8" id="KW-0456">Lyase</keyword>
<dbReference type="Pfam" id="PF00290">
    <property type="entry name" value="Trp_syntA"/>
    <property type="match status" value="1"/>
</dbReference>
<dbReference type="PANTHER" id="PTHR43406">
    <property type="entry name" value="TRYPTOPHAN SYNTHASE, ALPHA CHAIN"/>
    <property type="match status" value="1"/>
</dbReference>
<evidence type="ECO:0000256" key="9">
    <source>
        <dbReference type="ARBA" id="ARBA00049047"/>
    </source>
</evidence>
<dbReference type="InterPro" id="IPR011060">
    <property type="entry name" value="RibuloseP-bd_barrel"/>
</dbReference>
<evidence type="ECO:0000313" key="10">
    <source>
        <dbReference type="EMBL" id="EQD75248.1"/>
    </source>
</evidence>
<dbReference type="InterPro" id="IPR013785">
    <property type="entry name" value="Aldolase_TIM"/>
</dbReference>
<dbReference type="EMBL" id="AUZY01001317">
    <property type="protein sequence ID" value="EQD75248.1"/>
    <property type="molecule type" value="Genomic_DNA"/>
</dbReference>
<reference evidence="10" key="1">
    <citation type="submission" date="2013-08" db="EMBL/GenBank/DDBJ databases">
        <authorList>
            <person name="Mendez C."/>
            <person name="Richter M."/>
            <person name="Ferrer M."/>
            <person name="Sanchez J."/>
        </authorList>
    </citation>
    <scope>NUCLEOTIDE SEQUENCE</scope>
</reference>
<protein>
    <recommendedName>
        <fullName evidence="4">tryptophan synthase</fullName>
        <ecNumber evidence="4">4.2.1.20</ecNumber>
    </recommendedName>
</protein>
<comment type="catalytic activity">
    <reaction evidence="9">
        <text>(1S,2R)-1-C-(indol-3-yl)glycerol 3-phosphate + L-serine = D-glyceraldehyde 3-phosphate + L-tryptophan + H2O</text>
        <dbReference type="Rhea" id="RHEA:10532"/>
        <dbReference type="ChEBI" id="CHEBI:15377"/>
        <dbReference type="ChEBI" id="CHEBI:33384"/>
        <dbReference type="ChEBI" id="CHEBI:57912"/>
        <dbReference type="ChEBI" id="CHEBI:58866"/>
        <dbReference type="ChEBI" id="CHEBI:59776"/>
        <dbReference type="EC" id="4.2.1.20"/>
    </reaction>
</comment>
<dbReference type="GO" id="GO:0004834">
    <property type="term" value="F:tryptophan synthase activity"/>
    <property type="evidence" value="ECO:0007669"/>
    <property type="project" value="UniProtKB-EC"/>
</dbReference>
<comment type="subunit">
    <text evidence="3">Tetramer of two alpha and two beta chains.</text>
</comment>
<evidence type="ECO:0000256" key="1">
    <source>
        <dbReference type="ARBA" id="ARBA00003365"/>
    </source>
</evidence>
<evidence type="ECO:0000256" key="2">
    <source>
        <dbReference type="ARBA" id="ARBA00004733"/>
    </source>
</evidence>
<dbReference type="InterPro" id="IPR018204">
    <property type="entry name" value="Trp_synthase_alpha_AS"/>
</dbReference>
<evidence type="ECO:0000256" key="8">
    <source>
        <dbReference type="ARBA" id="ARBA00023239"/>
    </source>
</evidence>
<keyword evidence="5" id="KW-0028">Amino-acid biosynthesis</keyword>
<dbReference type="Gene3D" id="3.20.20.70">
    <property type="entry name" value="Aldolase class I"/>
    <property type="match status" value="1"/>
</dbReference>
<organism evidence="10">
    <name type="scientific">mine drainage metagenome</name>
    <dbReference type="NCBI Taxonomy" id="410659"/>
    <lineage>
        <taxon>unclassified sequences</taxon>
        <taxon>metagenomes</taxon>
        <taxon>ecological metagenomes</taxon>
    </lineage>
</organism>
<comment type="pathway">
    <text evidence="2">Amino-acid biosynthesis; L-tryptophan biosynthesis; L-tryptophan from chorismate: step 5/5.</text>
</comment>
<dbReference type="EC" id="4.2.1.20" evidence="4"/>
<evidence type="ECO:0000256" key="7">
    <source>
        <dbReference type="ARBA" id="ARBA00023141"/>
    </source>
</evidence>
<dbReference type="PROSITE" id="PS00167">
    <property type="entry name" value="TRP_SYNTHASE_ALPHA"/>
    <property type="match status" value="1"/>
</dbReference>
<evidence type="ECO:0000256" key="4">
    <source>
        <dbReference type="ARBA" id="ARBA00012043"/>
    </source>
</evidence>